<dbReference type="Proteomes" id="UP000479000">
    <property type="component" value="Unassembled WGS sequence"/>
</dbReference>
<name>A0A6H5HGT2_9HEMI</name>
<keyword evidence="2" id="KW-1185">Reference proteome</keyword>
<proteinExistence type="predicted"/>
<evidence type="ECO:0000313" key="1">
    <source>
        <dbReference type="EMBL" id="CAB0015857.1"/>
    </source>
</evidence>
<gene>
    <name evidence="1" type="ORF">NTEN_LOCUS20197</name>
</gene>
<reference evidence="1 2" key="1">
    <citation type="submission" date="2020-02" db="EMBL/GenBank/DDBJ databases">
        <authorList>
            <person name="Ferguson B K."/>
        </authorList>
    </citation>
    <scope>NUCLEOTIDE SEQUENCE [LARGE SCALE GENOMIC DNA]</scope>
</reference>
<evidence type="ECO:0000313" key="2">
    <source>
        <dbReference type="Proteomes" id="UP000479000"/>
    </source>
</evidence>
<protein>
    <submittedName>
        <fullName evidence="1">Uncharacterized protein</fullName>
    </submittedName>
</protein>
<organism evidence="1 2">
    <name type="scientific">Nesidiocoris tenuis</name>
    <dbReference type="NCBI Taxonomy" id="355587"/>
    <lineage>
        <taxon>Eukaryota</taxon>
        <taxon>Metazoa</taxon>
        <taxon>Ecdysozoa</taxon>
        <taxon>Arthropoda</taxon>
        <taxon>Hexapoda</taxon>
        <taxon>Insecta</taxon>
        <taxon>Pterygota</taxon>
        <taxon>Neoptera</taxon>
        <taxon>Paraneoptera</taxon>
        <taxon>Hemiptera</taxon>
        <taxon>Heteroptera</taxon>
        <taxon>Panheteroptera</taxon>
        <taxon>Cimicomorpha</taxon>
        <taxon>Miridae</taxon>
        <taxon>Dicyphina</taxon>
        <taxon>Nesidiocoris</taxon>
    </lineage>
</organism>
<accession>A0A6H5HGT2</accession>
<dbReference type="AlphaFoldDB" id="A0A6H5HGT2"/>
<dbReference type="EMBL" id="CADCXU010029648">
    <property type="protein sequence ID" value="CAB0015857.1"/>
    <property type="molecule type" value="Genomic_DNA"/>
</dbReference>
<sequence>MKSASSPTTRSPTVLGKTISCVAPSTWCVRYCVAANRRPLTSGDVDARCARIFKTEKHPSSVQFDIGTHRSNANQARYFIAYLLIREGVGRTKVDAPILRRTK</sequence>